<proteinExistence type="predicted"/>
<feature type="domain" description="Small nuclear ribonucleoprotein Prp3 C-terminal" evidence="1">
    <location>
        <begin position="7"/>
        <end position="63"/>
    </location>
</feature>
<accession>K5XFH0</accession>
<name>K5XFH0_PHACS</name>
<keyword evidence="3" id="KW-1185">Reference proteome</keyword>
<dbReference type="GeneID" id="18920067"/>
<gene>
    <name evidence="2" type="ORF">PHACADRAFT_56794</name>
</gene>
<protein>
    <recommendedName>
        <fullName evidence="1">Small nuclear ribonucleoprotein Prp3 C-terminal domain-containing protein</fullName>
    </recommendedName>
</protein>
<dbReference type="KEGG" id="pco:PHACADRAFT_56794"/>
<dbReference type="InParanoid" id="K5XFH0"/>
<dbReference type="InterPro" id="IPR010541">
    <property type="entry name" value="Prp3_C"/>
</dbReference>
<evidence type="ECO:0000313" key="2">
    <source>
        <dbReference type="EMBL" id="EKM61812.1"/>
    </source>
</evidence>
<sequence length="64" mass="7429">DRYHALLTSHHLISPTKRRNMQQWSAQLHVSGFAKVGYPSVIYCEGSQDQIEQFIANIKAMQWL</sequence>
<dbReference type="InterPro" id="IPR017359">
    <property type="entry name" value="Phi-like"/>
</dbReference>
<dbReference type="RefSeq" id="XP_007389631.1">
    <property type="nucleotide sequence ID" value="XM_007389569.1"/>
</dbReference>
<dbReference type="PANTHER" id="PTHR15955:SF8">
    <property type="entry name" value="RWD DOMAIN-CONTAINING PROTEIN 2B-RELATED"/>
    <property type="match status" value="1"/>
</dbReference>
<dbReference type="EMBL" id="JH930468">
    <property type="protein sequence ID" value="EKM61812.1"/>
    <property type="molecule type" value="Genomic_DNA"/>
</dbReference>
<evidence type="ECO:0000259" key="1">
    <source>
        <dbReference type="Pfam" id="PF06544"/>
    </source>
</evidence>
<dbReference type="CDD" id="cd24163">
    <property type="entry name" value="RWDD2_C"/>
    <property type="match status" value="1"/>
</dbReference>
<dbReference type="OrthoDB" id="432412at2759"/>
<dbReference type="AlphaFoldDB" id="K5XFH0"/>
<organism evidence="2 3">
    <name type="scientific">Phanerochaete carnosa (strain HHB-10118-sp)</name>
    <name type="common">White-rot fungus</name>
    <name type="synonym">Peniophora carnosa</name>
    <dbReference type="NCBI Taxonomy" id="650164"/>
    <lineage>
        <taxon>Eukaryota</taxon>
        <taxon>Fungi</taxon>
        <taxon>Dikarya</taxon>
        <taxon>Basidiomycota</taxon>
        <taxon>Agaricomycotina</taxon>
        <taxon>Agaricomycetes</taxon>
        <taxon>Polyporales</taxon>
        <taxon>Phanerochaetaceae</taxon>
        <taxon>Phanerochaete</taxon>
    </lineage>
</organism>
<dbReference type="InterPro" id="IPR059181">
    <property type="entry name" value="RWDD2A-B_C"/>
</dbReference>
<reference evidence="2 3" key="1">
    <citation type="journal article" date="2012" name="BMC Genomics">
        <title>Comparative genomics of the white-rot fungi, Phanerochaete carnosa and P. chrysosporium, to elucidate the genetic basis of the distinct wood types they colonize.</title>
        <authorList>
            <person name="Suzuki H."/>
            <person name="MacDonald J."/>
            <person name="Syed K."/>
            <person name="Salamov A."/>
            <person name="Hori C."/>
            <person name="Aerts A."/>
            <person name="Henrissat B."/>
            <person name="Wiebenga A."/>
            <person name="vanKuyk P.A."/>
            <person name="Barry K."/>
            <person name="Lindquist E."/>
            <person name="LaButti K."/>
            <person name="Lapidus A."/>
            <person name="Lucas S."/>
            <person name="Coutinho P."/>
            <person name="Gong Y."/>
            <person name="Samejima M."/>
            <person name="Mahadevan R."/>
            <person name="Abou-Zaid M."/>
            <person name="de Vries R.P."/>
            <person name="Igarashi K."/>
            <person name="Yadav J.S."/>
            <person name="Grigoriev I.V."/>
            <person name="Master E.R."/>
        </authorList>
    </citation>
    <scope>NUCLEOTIDE SEQUENCE [LARGE SCALE GENOMIC DNA]</scope>
    <source>
        <strain evidence="2 3">HHB-10118-sp</strain>
    </source>
</reference>
<dbReference type="Pfam" id="PF06544">
    <property type="entry name" value="Prp3_C"/>
    <property type="match status" value="1"/>
</dbReference>
<feature type="non-terminal residue" evidence="2">
    <location>
        <position position="1"/>
    </location>
</feature>
<dbReference type="HOGENOM" id="CLU_2873920_0_0_1"/>
<evidence type="ECO:0000313" key="3">
    <source>
        <dbReference type="Proteomes" id="UP000008370"/>
    </source>
</evidence>
<dbReference type="Proteomes" id="UP000008370">
    <property type="component" value="Unassembled WGS sequence"/>
</dbReference>
<dbReference type="PANTHER" id="PTHR15955">
    <property type="entry name" value="RWD DOMAIN CONTAINING PROTEIN 2"/>
    <property type="match status" value="1"/>
</dbReference>
<feature type="non-terminal residue" evidence="2">
    <location>
        <position position="64"/>
    </location>
</feature>